<evidence type="ECO:0000256" key="1">
    <source>
        <dbReference type="SAM" id="SignalP"/>
    </source>
</evidence>
<reference evidence="3 6" key="2">
    <citation type="submission" date="2018-03" db="EMBL/GenBank/DDBJ databases">
        <title>Genomic Encyclopedia of Archaeal and Bacterial Type Strains, Phase II (KMG-II): from individual species to whole genera.</title>
        <authorList>
            <person name="Goeker M."/>
        </authorList>
    </citation>
    <scope>NUCLEOTIDE SEQUENCE [LARGE SCALE GENOMIC DNA]</scope>
    <source>
        <strain evidence="3 6">DSM 29956</strain>
    </source>
</reference>
<keyword evidence="1" id="KW-0732">Signal</keyword>
<dbReference type="EMBL" id="FWFY01000003">
    <property type="protein sequence ID" value="SLN34527.1"/>
    <property type="molecule type" value="Genomic_DNA"/>
</dbReference>
<evidence type="ECO:0000259" key="2">
    <source>
        <dbReference type="Pfam" id="PF01471"/>
    </source>
</evidence>
<dbReference type="Proteomes" id="UP000193495">
    <property type="component" value="Unassembled WGS sequence"/>
</dbReference>
<dbReference type="Proteomes" id="UP000240624">
    <property type="component" value="Unassembled WGS sequence"/>
</dbReference>
<dbReference type="InterPro" id="IPR002477">
    <property type="entry name" value="Peptidoglycan-bd-like"/>
</dbReference>
<evidence type="ECO:0000313" key="6">
    <source>
        <dbReference type="Proteomes" id="UP000240624"/>
    </source>
</evidence>
<organism evidence="4 5">
    <name type="scientific">Limimaricola soesokkakensis</name>
    <dbReference type="NCBI Taxonomy" id="1343159"/>
    <lineage>
        <taxon>Bacteria</taxon>
        <taxon>Pseudomonadati</taxon>
        <taxon>Pseudomonadota</taxon>
        <taxon>Alphaproteobacteria</taxon>
        <taxon>Rhodobacterales</taxon>
        <taxon>Paracoccaceae</taxon>
        <taxon>Limimaricola</taxon>
    </lineage>
</organism>
<dbReference type="Pfam" id="PF01471">
    <property type="entry name" value="PG_binding_1"/>
    <property type="match status" value="1"/>
</dbReference>
<feature type="signal peptide" evidence="1">
    <location>
        <begin position="1"/>
        <end position="21"/>
    </location>
</feature>
<feature type="domain" description="Peptidoglycan binding-like" evidence="2">
    <location>
        <begin position="26"/>
        <end position="77"/>
    </location>
</feature>
<feature type="chain" id="PRO_5044568195" evidence="1">
    <location>
        <begin position="22"/>
        <end position="118"/>
    </location>
</feature>
<evidence type="ECO:0000313" key="3">
    <source>
        <dbReference type="EMBL" id="PSK87806.1"/>
    </source>
</evidence>
<dbReference type="SUPFAM" id="SSF47090">
    <property type="entry name" value="PGBD-like"/>
    <property type="match status" value="1"/>
</dbReference>
<proteinExistence type="predicted"/>
<dbReference type="EMBL" id="PYGB01000002">
    <property type="protein sequence ID" value="PSK87806.1"/>
    <property type="molecule type" value="Genomic_DNA"/>
</dbReference>
<evidence type="ECO:0000313" key="5">
    <source>
        <dbReference type="Proteomes" id="UP000193495"/>
    </source>
</evidence>
<dbReference type="Gene3D" id="1.10.101.10">
    <property type="entry name" value="PGBD-like superfamily/PGBD"/>
    <property type="match status" value="1"/>
</dbReference>
<dbReference type="InterPro" id="IPR036365">
    <property type="entry name" value="PGBD-like_sf"/>
</dbReference>
<evidence type="ECO:0000313" key="4">
    <source>
        <dbReference type="EMBL" id="SLN34527.1"/>
    </source>
</evidence>
<accession>A0A1X6YXH8</accession>
<gene>
    <name evidence="3" type="ORF">CLV79_102295</name>
    <name evidence="4" type="ORF">LOS8367_01377</name>
</gene>
<dbReference type="OrthoDB" id="5395100at2"/>
<dbReference type="InterPro" id="IPR036366">
    <property type="entry name" value="PGBDSf"/>
</dbReference>
<reference evidence="4 5" key="1">
    <citation type="submission" date="2017-03" db="EMBL/GenBank/DDBJ databases">
        <authorList>
            <person name="Afonso C.L."/>
            <person name="Miller P.J."/>
            <person name="Scott M.A."/>
            <person name="Spackman E."/>
            <person name="Goraichik I."/>
            <person name="Dimitrov K.M."/>
            <person name="Suarez D.L."/>
            <person name="Swayne D.E."/>
        </authorList>
    </citation>
    <scope>NUCLEOTIDE SEQUENCE [LARGE SCALE GENOMIC DNA]</scope>
    <source>
        <strain evidence="4 5">CECT 8367</strain>
    </source>
</reference>
<sequence length="118" mass="12768">MRFPTFCVVAGLIATVAPAQAIEADREGVYEIQILLQHLGYEPGQIDGLPGPRLAHAIRVFEAEHGLPVTGRADTALNDLLHDLVAASPSRAFLATTAPPPSRGFWQRHAWPSRMGGY</sequence>
<dbReference type="AlphaFoldDB" id="A0A1X6YXH8"/>
<protein>
    <submittedName>
        <fullName evidence="4">Putative peptidoglycan binding domain protein</fullName>
    </submittedName>
    <submittedName>
        <fullName evidence="3">Putative peptidoglycan binding protein</fullName>
    </submittedName>
</protein>
<keyword evidence="6" id="KW-1185">Reference proteome</keyword>
<name>A0A1X6YXH8_9RHOB</name>
<dbReference type="RefSeq" id="WP_085895729.1">
    <property type="nucleotide sequence ID" value="NZ_FWFY01000003.1"/>
</dbReference>